<accession>I4G4N7</accession>
<reference evidence="1 2" key="1">
    <citation type="submission" date="2012-04" db="EMBL/GenBank/DDBJ databases">
        <authorList>
            <person name="Genoscope - CEA"/>
        </authorList>
    </citation>
    <scope>NUCLEOTIDE SEQUENCE [LARGE SCALE GENOMIC DNA]</scope>
    <source>
        <strain evidence="1 2">9443</strain>
    </source>
</reference>
<protein>
    <submittedName>
        <fullName evidence="1">Uncharacterized protein</fullName>
    </submittedName>
</protein>
<gene>
    <name evidence="1" type="ORF">MICAC_390005</name>
</gene>
<dbReference type="Proteomes" id="UP000003480">
    <property type="component" value="Unassembled WGS sequence"/>
</dbReference>
<organism evidence="1 2">
    <name type="scientific">Microcystis aeruginosa PCC 9443</name>
    <dbReference type="NCBI Taxonomy" id="1160281"/>
    <lineage>
        <taxon>Bacteria</taxon>
        <taxon>Bacillati</taxon>
        <taxon>Cyanobacteriota</taxon>
        <taxon>Cyanophyceae</taxon>
        <taxon>Oscillatoriophycideae</taxon>
        <taxon>Chroococcales</taxon>
        <taxon>Microcystaceae</taxon>
        <taxon>Microcystis</taxon>
    </lineage>
</organism>
<sequence length="327" mass="35319">MLFKRTSIWKLNSQLLLVFLKSQIITYIPKNIEMNNKFLPQKKVTQSLSFSSLLGLTTLSLLNLAVPVKAASLQCDLAQGICQSGIYYFHATANINVDFNNPNFGPIPINFQAQLEGLSRLLVGSAVDAIVGDPLLGNVGSVDGQLDVIPTEFFTRLSVLNPLNPALHLEAFMGDNIPDLAPSPPESMLPYKSLYSGGAIIKQSTNPVVGDSFLRLFIEVQGTVLGVERNSTPITLQPLSPFTGIIPGQPIQYYTDQEISLLTPGLDGIFWTGDEQFEGARLIPQGATTHSLLLTLTPITVPESSPAFASILVGVAMILMFSKKSGS</sequence>
<dbReference type="HOGENOM" id="CLU_965479_0_0_3"/>
<evidence type="ECO:0000313" key="1">
    <source>
        <dbReference type="EMBL" id="CCI02898.1"/>
    </source>
</evidence>
<proteinExistence type="predicted"/>
<comment type="caution">
    <text evidence="1">The sequence shown here is derived from an EMBL/GenBank/DDBJ whole genome shotgun (WGS) entry which is preliminary data.</text>
</comment>
<dbReference type="EMBL" id="CAIJ01000323">
    <property type="protein sequence ID" value="CCI02898.1"/>
    <property type="molecule type" value="Genomic_DNA"/>
</dbReference>
<dbReference type="AlphaFoldDB" id="I4G4N7"/>
<evidence type="ECO:0000313" key="2">
    <source>
        <dbReference type="Proteomes" id="UP000003480"/>
    </source>
</evidence>
<name>I4G4N7_MICAE</name>